<comment type="caution">
    <text evidence="3">The sequence shown here is derived from an EMBL/GenBank/DDBJ whole genome shotgun (WGS) entry which is preliminary data.</text>
</comment>
<evidence type="ECO:0000256" key="1">
    <source>
        <dbReference type="SAM" id="Coils"/>
    </source>
</evidence>
<dbReference type="Proteomes" id="UP001341840">
    <property type="component" value="Unassembled WGS sequence"/>
</dbReference>
<keyword evidence="4" id="KW-1185">Reference proteome</keyword>
<feature type="compositionally biased region" description="Polar residues" evidence="2">
    <location>
        <begin position="10"/>
        <end position="22"/>
    </location>
</feature>
<accession>A0ABU6YCG2</accession>
<evidence type="ECO:0000313" key="3">
    <source>
        <dbReference type="EMBL" id="MED6207654.1"/>
    </source>
</evidence>
<organism evidence="3 4">
    <name type="scientific">Stylosanthes scabra</name>
    <dbReference type="NCBI Taxonomy" id="79078"/>
    <lineage>
        <taxon>Eukaryota</taxon>
        <taxon>Viridiplantae</taxon>
        <taxon>Streptophyta</taxon>
        <taxon>Embryophyta</taxon>
        <taxon>Tracheophyta</taxon>
        <taxon>Spermatophyta</taxon>
        <taxon>Magnoliopsida</taxon>
        <taxon>eudicotyledons</taxon>
        <taxon>Gunneridae</taxon>
        <taxon>Pentapetalae</taxon>
        <taxon>rosids</taxon>
        <taxon>fabids</taxon>
        <taxon>Fabales</taxon>
        <taxon>Fabaceae</taxon>
        <taxon>Papilionoideae</taxon>
        <taxon>50 kb inversion clade</taxon>
        <taxon>dalbergioids sensu lato</taxon>
        <taxon>Dalbergieae</taxon>
        <taxon>Pterocarpus clade</taxon>
        <taxon>Stylosanthes</taxon>
    </lineage>
</organism>
<evidence type="ECO:0000256" key="2">
    <source>
        <dbReference type="SAM" id="MobiDB-lite"/>
    </source>
</evidence>
<feature type="region of interest" description="Disordered" evidence="2">
    <location>
        <begin position="1"/>
        <end position="67"/>
    </location>
</feature>
<feature type="compositionally biased region" description="Basic and acidic residues" evidence="2">
    <location>
        <begin position="31"/>
        <end position="53"/>
    </location>
</feature>
<name>A0ABU6YCG2_9FABA</name>
<gene>
    <name evidence="3" type="ORF">PIB30_037705</name>
</gene>
<proteinExistence type="predicted"/>
<evidence type="ECO:0000313" key="4">
    <source>
        <dbReference type="Proteomes" id="UP001341840"/>
    </source>
</evidence>
<sequence>MASLAEALTRLTSLRSSNNQETPIDECEASTEERSVEKNLEPQVEQKELKCEAQEEEDVEEEKLNDSSQQVEKVECIEVEEVVEELGEIEQGMSFTIEDDSTPTSDIDDLVELSSVELEFNVEEKCAQSPKHTLRNEEIVEEVSKQEVKLEEACQEVEVVEEEQMGVEITLVNLLKTSLSNSPPSITSFSWVKFISLSFIIPLEYGLLETDGQLRALCGFKSKREISSGWQHRSWLTRVETSRFGFKGWHRDQLDESRRNV</sequence>
<dbReference type="EMBL" id="JASCZI010241846">
    <property type="protein sequence ID" value="MED6207654.1"/>
    <property type="molecule type" value="Genomic_DNA"/>
</dbReference>
<feature type="coiled-coil region" evidence="1">
    <location>
        <begin position="136"/>
        <end position="163"/>
    </location>
</feature>
<feature type="compositionally biased region" description="Acidic residues" evidence="2">
    <location>
        <begin position="54"/>
        <end position="63"/>
    </location>
</feature>
<protein>
    <submittedName>
        <fullName evidence="3">Uncharacterized protein</fullName>
    </submittedName>
</protein>
<keyword evidence="1" id="KW-0175">Coiled coil</keyword>
<reference evidence="3 4" key="1">
    <citation type="journal article" date="2023" name="Plants (Basel)">
        <title>Bridging the Gap: Combining Genomics and Transcriptomics Approaches to Understand Stylosanthes scabra, an Orphan Legume from the Brazilian Caatinga.</title>
        <authorList>
            <person name="Ferreira-Neto J.R.C."/>
            <person name="da Silva M.D."/>
            <person name="Binneck E."/>
            <person name="de Melo N.F."/>
            <person name="da Silva R.H."/>
            <person name="de Melo A.L.T.M."/>
            <person name="Pandolfi V."/>
            <person name="Bustamante F.O."/>
            <person name="Brasileiro-Vidal A.C."/>
            <person name="Benko-Iseppon A.M."/>
        </authorList>
    </citation>
    <scope>NUCLEOTIDE SEQUENCE [LARGE SCALE GENOMIC DNA]</scope>
    <source>
        <tissue evidence="3">Leaves</tissue>
    </source>
</reference>